<dbReference type="InterPro" id="IPR017853">
    <property type="entry name" value="GH"/>
</dbReference>
<evidence type="ECO:0000256" key="2">
    <source>
        <dbReference type="ARBA" id="ARBA00022801"/>
    </source>
</evidence>
<evidence type="ECO:0000313" key="5">
    <source>
        <dbReference type="EMBL" id="RSH92459.1"/>
    </source>
</evidence>
<sequence length="507" mass="56953">MSAGTPQTPTAVLPKGFQYGYATAAWQIEGGSKEDGRGPCVWDDFASIPGAIHDGATGETAVDSYHLWRDDVKVLTELGATAYRFSISWSRVIPLGGRNDPINDMGLEYYSNLVDALLDAGIAPYVTLFHWDLPSALEKRYGGWSNSDEVTKDFDRLARVIFAHLGDRVKHWITLNEPFIILRNSSRGVKPNFDWKLDTWRKEMTMNKRIPRAMVLAHARAVKAYRDDFQVTQGGDIGICLVSSAIPTTLALASRNATDRWSENCDWFEPLGDDPLGPIACQARRDTYLGMYADPIYLGHFPQLCKDTAGGRLQDFSPDEWAIVQGSSDCFYLNTYSTHWLTGEPLTDHTAEMYGGYLSTQFDAAGKVIGKPGEPGHLKMVPWGFRKIIQYLQDKYLGPTGTPLIISENGFAPAGEHMKRLPDVLQDDQRIEYFQGYLGQMVEAVLKDGIDIKGYFAWSLLDNLEWAGGFRPTYGSVYVDRNDGCKRYIKQSGFYLREYFRSAVKRE</sequence>
<dbReference type="InterPro" id="IPR001360">
    <property type="entry name" value="Glyco_hydro_1"/>
</dbReference>
<dbReference type="AlphaFoldDB" id="A0A427YN34"/>
<protein>
    <recommendedName>
        <fullName evidence="7">Beta-glucosidase 1B</fullName>
    </recommendedName>
</protein>
<organism evidence="5 6">
    <name type="scientific">Saitozyma podzolica</name>
    <dbReference type="NCBI Taxonomy" id="1890683"/>
    <lineage>
        <taxon>Eukaryota</taxon>
        <taxon>Fungi</taxon>
        <taxon>Dikarya</taxon>
        <taxon>Basidiomycota</taxon>
        <taxon>Agaricomycotina</taxon>
        <taxon>Tremellomycetes</taxon>
        <taxon>Tremellales</taxon>
        <taxon>Trimorphomycetaceae</taxon>
        <taxon>Saitozyma</taxon>
    </lineage>
</organism>
<dbReference type="GO" id="GO:0005975">
    <property type="term" value="P:carbohydrate metabolic process"/>
    <property type="evidence" value="ECO:0007669"/>
    <property type="project" value="InterPro"/>
</dbReference>
<dbReference type="OrthoDB" id="65569at2759"/>
<evidence type="ECO:0000256" key="1">
    <source>
        <dbReference type="ARBA" id="ARBA00010838"/>
    </source>
</evidence>
<evidence type="ECO:0000256" key="4">
    <source>
        <dbReference type="RuleBase" id="RU003690"/>
    </source>
</evidence>
<keyword evidence="6" id="KW-1185">Reference proteome</keyword>
<evidence type="ECO:0000256" key="3">
    <source>
        <dbReference type="ARBA" id="ARBA00023295"/>
    </source>
</evidence>
<reference evidence="5 6" key="1">
    <citation type="submission" date="2018-11" db="EMBL/GenBank/DDBJ databases">
        <title>Genome sequence of Saitozyma podzolica DSM 27192.</title>
        <authorList>
            <person name="Aliyu H."/>
            <person name="Gorte O."/>
            <person name="Ochsenreither K."/>
        </authorList>
    </citation>
    <scope>NUCLEOTIDE SEQUENCE [LARGE SCALE GENOMIC DNA]</scope>
    <source>
        <strain evidence="5 6">DSM 27192</strain>
    </source>
</reference>
<accession>A0A427YN34</accession>
<dbReference type="Pfam" id="PF00232">
    <property type="entry name" value="Glyco_hydro_1"/>
    <property type="match status" value="2"/>
</dbReference>
<dbReference type="SUPFAM" id="SSF51445">
    <property type="entry name" value="(Trans)glycosidases"/>
    <property type="match status" value="1"/>
</dbReference>
<evidence type="ECO:0000313" key="6">
    <source>
        <dbReference type="Proteomes" id="UP000279259"/>
    </source>
</evidence>
<name>A0A427YN34_9TREE</name>
<dbReference type="STRING" id="1890683.A0A427YN34"/>
<keyword evidence="2" id="KW-0378">Hydrolase</keyword>
<dbReference type="PRINTS" id="PR00131">
    <property type="entry name" value="GLHYDRLASE1"/>
</dbReference>
<dbReference type="EMBL" id="RSCD01000006">
    <property type="protein sequence ID" value="RSH92459.1"/>
    <property type="molecule type" value="Genomic_DNA"/>
</dbReference>
<dbReference type="Gene3D" id="3.20.20.80">
    <property type="entry name" value="Glycosidases"/>
    <property type="match status" value="1"/>
</dbReference>
<dbReference type="Proteomes" id="UP000279259">
    <property type="component" value="Unassembled WGS sequence"/>
</dbReference>
<dbReference type="PANTHER" id="PTHR10353">
    <property type="entry name" value="GLYCOSYL HYDROLASE"/>
    <property type="match status" value="1"/>
</dbReference>
<dbReference type="GO" id="GO:0008422">
    <property type="term" value="F:beta-glucosidase activity"/>
    <property type="evidence" value="ECO:0007669"/>
    <property type="project" value="TreeGrafter"/>
</dbReference>
<comment type="caution">
    <text evidence="5">The sequence shown here is derived from an EMBL/GenBank/DDBJ whole genome shotgun (WGS) entry which is preliminary data.</text>
</comment>
<evidence type="ECO:0008006" key="7">
    <source>
        <dbReference type="Google" id="ProtNLM"/>
    </source>
</evidence>
<gene>
    <name evidence="5" type="ORF">EHS25_008875</name>
</gene>
<keyword evidence="3" id="KW-0326">Glycosidase</keyword>
<dbReference type="PANTHER" id="PTHR10353:SF36">
    <property type="entry name" value="LP05116P"/>
    <property type="match status" value="1"/>
</dbReference>
<proteinExistence type="inferred from homology"/>
<comment type="similarity">
    <text evidence="1 4">Belongs to the glycosyl hydrolase 1 family.</text>
</comment>